<evidence type="ECO:0000313" key="3">
    <source>
        <dbReference type="Proteomes" id="UP000261174"/>
    </source>
</evidence>
<comment type="caution">
    <text evidence="2">The sequence shown here is derived from an EMBL/GenBank/DDBJ whole genome shotgun (WGS) entry which is preliminary data.</text>
</comment>
<organism evidence="2 3">
    <name type="scientific">Chitinophaga silvisoli</name>
    <dbReference type="NCBI Taxonomy" id="2291814"/>
    <lineage>
        <taxon>Bacteria</taxon>
        <taxon>Pseudomonadati</taxon>
        <taxon>Bacteroidota</taxon>
        <taxon>Chitinophagia</taxon>
        <taxon>Chitinophagales</taxon>
        <taxon>Chitinophagaceae</taxon>
        <taxon>Chitinophaga</taxon>
    </lineage>
</organism>
<keyword evidence="1" id="KW-1133">Transmembrane helix</keyword>
<dbReference type="AlphaFoldDB" id="A0A3E1NKJ2"/>
<dbReference type="EMBL" id="QTJV01000043">
    <property type="protein sequence ID" value="RFM28401.1"/>
    <property type="molecule type" value="Genomic_DNA"/>
</dbReference>
<sequence length="67" mass="7608">MKITPQQWIEVVKLISTFIIGLITALCVQSCTASMSVFWKNSNSKQESQQTMKQSVDSTRINIQPNF</sequence>
<reference evidence="2 3" key="1">
    <citation type="submission" date="2018-08" db="EMBL/GenBank/DDBJ databases">
        <title>Chitinophaga sp. K20C18050901, a novel bacterium isolated from forest soil.</title>
        <authorList>
            <person name="Wang C."/>
        </authorList>
    </citation>
    <scope>NUCLEOTIDE SEQUENCE [LARGE SCALE GENOMIC DNA]</scope>
    <source>
        <strain evidence="2 3">K20C18050901</strain>
    </source>
</reference>
<evidence type="ECO:0000256" key="1">
    <source>
        <dbReference type="SAM" id="Phobius"/>
    </source>
</evidence>
<feature type="transmembrane region" description="Helical" evidence="1">
    <location>
        <begin position="14"/>
        <end position="39"/>
    </location>
</feature>
<keyword evidence="1" id="KW-0812">Transmembrane</keyword>
<accession>A0A3E1NKJ2</accession>
<name>A0A3E1NKJ2_9BACT</name>
<gene>
    <name evidence="2" type="ORF">DXN04_34195</name>
</gene>
<keyword evidence="1" id="KW-0472">Membrane</keyword>
<keyword evidence="3" id="KW-1185">Reference proteome</keyword>
<proteinExistence type="predicted"/>
<evidence type="ECO:0000313" key="2">
    <source>
        <dbReference type="EMBL" id="RFM28401.1"/>
    </source>
</evidence>
<protein>
    <submittedName>
        <fullName evidence="2">Uncharacterized protein</fullName>
    </submittedName>
</protein>
<dbReference type="Proteomes" id="UP000261174">
    <property type="component" value="Unassembled WGS sequence"/>
</dbReference>